<dbReference type="GO" id="GO:0031564">
    <property type="term" value="P:transcription antitermination"/>
    <property type="evidence" value="ECO:0007669"/>
    <property type="project" value="UniProtKB-KW"/>
</dbReference>
<dbReference type="SUPFAM" id="SSF82679">
    <property type="entry name" value="N-utilization substance G protein NusG, N-terminal domain"/>
    <property type="match status" value="1"/>
</dbReference>
<keyword evidence="3" id="KW-0804">Transcription</keyword>
<protein>
    <submittedName>
        <fullName evidence="5">Transcriptional activator RfaH</fullName>
    </submittedName>
</protein>
<evidence type="ECO:0000256" key="3">
    <source>
        <dbReference type="ARBA" id="ARBA00023163"/>
    </source>
</evidence>
<dbReference type="InterPro" id="IPR043425">
    <property type="entry name" value="NusG-like"/>
</dbReference>
<gene>
    <name evidence="5" type="ORF">ABLV49_04930</name>
</gene>
<dbReference type="AlphaFoldDB" id="A0AAU7LU74"/>
<feature type="domain" description="NusG-like N-terminal" evidence="4">
    <location>
        <begin position="20"/>
        <end position="119"/>
    </location>
</feature>
<evidence type="ECO:0000313" key="5">
    <source>
        <dbReference type="EMBL" id="XBP71152.1"/>
    </source>
</evidence>
<dbReference type="Gene3D" id="3.30.70.940">
    <property type="entry name" value="NusG, N-terminal domain"/>
    <property type="match status" value="1"/>
</dbReference>
<dbReference type="InterPro" id="IPR036735">
    <property type="entry name" value="NGN_dom_sf"/>
</dbReference>
<organism evidence="5">
    <name type="scientific">Polaromonas hydrogenivorans</name>
    <dbReference type="NCBI Taxonomy" id="335476"/>
    <lineage>
        <taxon>Bacteria</taxon>
        <taxon>Pseudomonadati</taxon>
        <taxon>Pseudomonadota</taxon>
        <taxon>Betaproteobacteria</taxon>
        <taxon>Burkholderiales</taxon>
        <taxon>Comamonadaceae</taxon>
        <taxon>Polaromonas</taxon>
    </lineage>
</organism>
<name>A0AAU7LU74_9BURK</name>
<dbReference type="PANTHER" id="PTHR30265">
    <property type="entry name" value="RHO-INTERACTING TRANSCRIPTION TERMINATION FACTOR NUSG"/>
    <property type="match status" value="1"/>
</dbReference>
<dbReference type="Pfam" id="PF02357">
    <property type="entry name" value="NusG"/>
    <property type="match status" value="1"/>
</dbReference>
<dbReference type="InterPro" id="IPR006645">
    <property type="entry name" value="NGN-like_dom"/>
</dbReference>
<dbReference type="PANTHER" id="PTHR30265:SF7">
    <property type="entry name" value="TRANSCRIPTION ANTITERMINATION PROTEIN RFAH"/>
    <property type="match status" value="1"/>
</dbReference>
<dbReference type="EMBL" id="CP157675">
    <property type="protein sequence ID" value="XBP71152.1"/>
    <property type="molecule type" value="Genomic_DNA"/>
</dbReference>
<evidence type="ECO:0000256" key="1">
    <source>
        <dbReference type="ARBA" id="ARBA00022814"/>
    </source>
</evidence>
<accession>A0AAU7LU74</accession>
<dbReference type="RefSeq" id="WP_349280486.1">
    <property type="nucleotide sequence ID" value="NZ_CBCSCU010000010.1"/>
</dbReference>
<keyword evidence="1" id="KW-0889">Transcription antitermination</keyword>
<dbReference type="GO" id="GO:0006354">
    <property type="term" value="P:DNA-templated transcription elongation"/>
    <property type="evidence" value="ECO:0007669"/>
    <property type="project" value="InterPro"/>
</dbReference>
<reference evidence="5" key="1">
    <citation type="submission" date="2024-05" db="EMBL/GenBank/DDBJ databases">
        <authorList>
            <person name="Bunk B."/>
            <person name="Swiderski J."/>
            <person name="Sproer C."/>
            <person name="Thiel V."/>
        </authorList>
    </citation>
    <scope>NUCLEOTIDE SEQUENCE</scope>
    <source>
        <strain evidence="5">DSM 17735</strain>
    </source>
</reference>
<dbReference type="SMART" id="SM00738">
    <property type="entry name" value="NGN"/>
    <property type="match status" value="1"/>
</dbReference>
<proteinExistence type="predicted"/>
<dbReference type="CDD" id="cd09892">
    <property type="entry name" value="NGN_SP_RfaH"/>
    <property type="match status" value="1"/>
</dbReference>
<sequence length="184" mass="20583">MSSKFDNRTANPDPASTDSESLWFLAHTRPRLETVALQNLQQQGFDVYLPLYKRLKKIDASMQAVFEPMFSRYVFFRTTSLAQSIAPVRSTRGVTQIVSFGSEFATIRPDTLDAIRQLEQVRNAADVAELSALRPGHLVRFCNSALSGLEGVVKSVSSYRVAVLLEIMGRQQLVRVDHHQLVAA</sequence>
<evidence type="ECO:0000256" key="2">
    <source>
        <dbReference type="ARBA" id="ARBA00023015"/>
    </source>
</evidence>
<evidence type="ECO:0000259" key="4">
    <source>
        <dbReference type="SMART" id="SM00738"/>
    </source>
</evidence>
<dbReference type="GO" id="GO:0005829">
    <property type="term" value="C:cytosol"/>
    <property type="evidence" value="ECO:0007669"/>
    <property type="project" value="TreeGrafter"/>
</dbReference>
<keyword evidence="2" id="KW-0805">Transcription regulation</keyword>